<keyword evidence="8" id="KW-0572">Peptidoglycan-anchor</keyword>
<feature type="compositionally biased region" description="Basic and acidic residues" evidence="11">
    <location>
        <begin position="337"/>
        <end position="347"/>
    </location>
</feature>
<evidence type="ECO:0000313" key="15">
    <source>
        <dbReference type="EMBL" id="QGH37049.1"/>
    </source>
</evidence>
<comment type="similarity">
    <text evidence="2">Belongs to the pectinesterase family.</text>
</comment>
<evidence type="ECO:0000259" key="14">
    <source>
        <dbReference type="Pfam" id="PF01095"/>
    </source>
</evidence>
<keyword evidence="12" id="KW-0472">Membrane</keyword>
<evidence type="ECO:0000256" key="3">
    <source>
        <dbReference type="ARBA" id="ARBA00022512"/>
    </source>
</evidence>
<dbReference type="InterPro" id="IPR011050">
    <property type="entry name" value="Pectin_lyase_fold/virulence"/>
</dbReference>
<keyword evidence="12" id="KW-0812">Transmembrane</keyword>
<keyword evidence="3" id="KW-0134">Cell wall</keyword>
<evidence type="ECO:0000256" key="7">
    <source>
        <dbReference type="ARBA" id="ARBA00023085"/>
    </source>
</evidence>
<evidence type="ECO:0000256" key="11">
    <source>
        <dbReference type="SAM" id="MobiDB-lite"/>
    </source>
</evidence>
<feature type="compositionally biased region" description="Acidic residues" evidence="11">
    <location>
        <begin position="348"/>
        <end position="383"/>
    </location>
</feature>
<gene>
    <name evidence="15" type="ORF">GI584_18125</name>
</gene>
<feature type="active site" evidence="9">
    <location>
        <position position="166"/>
    </location>
</feature>
<evidence type="ECO:0000256" key="5">
    <source>
        <dbReference type="ARBA" id="ARBA00022729"/>
    </source>
</evidence>
<proteinExistence type="inferred from homology"/>
<keyword evidence="16" id="KW-1185">Reference proteome</keyword>
<evidence type="ECO:0000256" key="4">
    <source>
        <dbReference type="ARBA" id="ARBA00022525"/>
    </source>
</evidence>
<evidence type="ECO:0000256" key="12">
    <source>
        <dbReference type="SAM" id="Phobius"/>
    </source>
</evidence>
<comment type="catalytic activity">
    <reaction evidence="10">
        <text>[(1-&gt;4)-alpha-D-galacturonosyl methyl ester](n) + n H2O = [(1-&gt;4)-alpha-D-galacturonosyl](n) + n methanol + n H(+)</text>
        <dbReference type="Rhea" id="RHEA:22380"/>
        <dbReference type="Rhea" id="RHEA-COMP:14570"/>
        <dbReference type="Rhea" id="RHEA-COMP:14573"/>
        <dbReference type="ChEBI" id="CHEBI:15377"/>
        <dbReference type="ChEBI" id="CHEBI:15378"/>
        <dbReference type="ChEBI" id="CHEBI:17790"/>
        <dbReference type="ChEBI" id="CHEBI:140522"/>
        <dbReference type="ChEBI" id="CHEBI:140523"/>
        <dbReference type="EC" id="3.1.1.11"/>
    </reaction>
</comment>
<reference evidence="15 16" key="1">
    <citation type="submission" date="2019-11" db="EMBL/GenBank/DDBJ databases">
        <title>Gracilibacillus salitolerans sp. nov., a moderate halophile isolated from a saline soil in northwest China.</title>
        <authorList>
            <person name="Gan L."/>
        </authorList>
    </citation>
    <scope>NUCLEOTIDE SEQUENCE [LARGE SCALE GENOMIC DNA]</scope>
    <source>
        <strain evidence="15 16">SCU50</strain>
    </source>
</reference>
<keyword evidence="6 10" id="KW-0378">Hydrolase</keyword>
<dbReference type="GO" id="GO:0045490">
    <property type="term" value="P:pectin catabolic process"/>
    <property type="evidence" value="ECO:0007669"/>
    <property type="project" value="UniProtKB-UniRule"/>
</dbReference>
<accession>A0A5Q2TPW6</accession>
<evidence type="ECO:0000256" key="8">
    <source>
        <dbReference type="ARBA" id="ARBA00023088"/>
    </source>
</evidence>
<dbReference type="PROSITE" id="PS00503">
    <property type="entry name" value="PECTINESTERASE_2"/>
    <property type="match status" value="1"/>
</dbReference>
<dbReference type="InterPro" id="IPR000070">
    <property type="entry name" value="Pectinesterase_cat"/>
</dbReference>
<dbReference type="EC" id="3.1.1.11" evidence="10"/>
<dbReference type="InterPro" id="IPR033131">
    <property type="entry name" value="Pectinesterase_Asp_AS"/>
</dbReference>
<feature type="domain" description="Pectinesterase catalytic" evidence="14">
    <location>
        <begin position="8"/>
        <end position="306"/>
    </location>
</feature>
<name>A0A5Q2TPW6_9BACI</name>
<feature type="transmembrane region" description="Helical" evidence="12">
    <location>
        <begin position="546"/>
        <end position="567"/>
    </location>
</feature>
<evidence type="ECO:0000313" key="16">
    <source>
        <dbReference type="Proteomes" id="UP000339690"/>
    </source>
</evidence>
<dbReference type="PROSITE" id="PS00800">
    <property type="entry name" value="PECTINESTERASE_1"/>
    <property type="match status" value="1"/>
</dbReference>
<comment type="pathway">
    <text evidence="10">Glycan metabolism; pectin degradation; 2-dehydro-3-deoxy-D-gluconate from pectin: step 1/5.</text>
</comment>
<feature type="compositionally biased region" description="Acidic residues" evidence="11">
    <location>
        <begin position="322"/>
        <end position="336"/>
    </location>
</feature>
<dbReference type="GO" id="GO:0030599">
    <property type="term" value="F:pectinesterase activity"/>
    <property type="evidence" value="ECO:0007669"/>
    <property type="project" value="UniProtKB-UniRule"/>
</dbReference>
<dbReference type="NCBIfam" id="TIGR01167">
    <property type="entry name" value="LPXTG_anchor"/>
    <property type="match status" value="1"/>
</dbReference>
<dbReference type="PANTHER" id="PTHR31321:SF57">
    <property type="entry name" value="PECTINESTERASE 53-RELATED"/>
    <property type="match status" value="1"/>
</dbReference>
<dbReference type="KEGG" id="grc:GI584_18125"/>
<dbReference type="PANTHER" id="PTHR31321">
    <property type="entry name" value="ACYL-COA THIOESTER HYDROLASE YBHC-RELATED"/>
    <property type="match status" value="1"/>
</dbReference>
<keyword evidence="12" id="KW-1133">Transmembrane helix</keyword>
<dbReference type="InterPro" id="IPR012334">
    <property type="entry name" value="Pectin_lyas_fold"/>
</dbReference>
<organism evidence="15 16">
    <name type="scientific">Gracilibacillus salitolerans</name>
    <dbReference type="NCBI Taxonomy" id="2663022"/>
    <lineage>
        <taxon>Bacteria</taxon>
        <taxon>Bacillati</taxon>
        <taxon>Bacillota</taxon>
        <taxon>Bacilli</taxon>
        <taxon>Bacillales</taxon>
        <taxon>Bacillaceae</taxon>
        <taxon>Gracilibacillus</taxon>
    </lineage>
</organism>
<sequence>MNDIESHLVVAQDGSGDYETVQAAIDAVPENNHNPVTIFVKDGTYKEVVTIPTNKPFITLLGESKNDTVITYDNYAGRDNGVGGTLGTSGSASVYLRADDLRVENLTLENSFDESADVEGQQAVAVYASGDRQYFNDVRFIGNQDTLYTHSGTQYYGDVYIEGDVDFIFGGARIVIEDSIIHSLDRGSDSNNGYVTAASTLLSDEYGMLFIDSKFTSDAPAETVYLGRPWPAGGNPDAIGSVVIMESKLGEHIKPEGWTSMSGLQPEDARLYEYKNEGPGAVINDSRRQLTDEQAADWTVQNVLKGWDPYALDPIEEPGKDPDEDSDKEPGDGSEEEPGKKPEKPEGEDPGDDEESPGDGSEQDSDGDGEGTETPDGENEDNNESGNETKEMEVVVGEEIEVVADIVISIAGSPTKVILPSDLPEGTTLVVEKAQPQNLEELKVAGDVYTFEFTFPEGFEDYTGEFQLIMGYDENAENVAIYYYNEATNNWELIGGDVSDGVVTTTVDHFSTYGVLAADDEDQGQAVAAGGKSNGGIGLPDTATNIFNWLLASGLLLVLGIGLLVIVRKRNPKMVQ</sequence>
<keyword evidence="7 10" id="KW-0063">Aspartyl esterase</keyword>
<dbReference type="Pfam" id="PF01095">
    <property type="entry name" value="Pectinesterase"/>
    <property type="match status" value="1"/>
</dbReference>
<dbReference type="GO" id="GO:0042545">
    <property type="term" value="P:cell wall modification"/>
    <property type="evidence" value="ECO:0007669"/>
    <property type="project" value="UniProtKB-UniRule"/>
</dbReference>
<evidence type="ECO:0000256" key="10">
    <source>
        <dbReference type="RuleBase" id="RU000589"/>
    </source>
</evidence>
<dbReference type="Gene3D" id="2.160.20.10">
    <property type="entry name" value="Single-stranded right-handed beta-helix, Pectin lyase-like"/>
    <property type="match status" value="1"/>
</dbReference>
<dbReference type="UniPathway" id="UPA00545">
    <property type="reaction ID" value="UER00823"/>
</dbReference>
<dbReference type="Proteomes" id="UP000339690">
    <property type="component" value="Chromosome"/>
</dbReference>
<dbReference type="InterPro" id="IPR019931">
    <property type="entry name" value="LPXTG_anchor"/>
</dbReference>
<feature type="domain" description="Gram-positive cocci surface proteins LPxTG" evidence="13">
    <location>
        <begin position="533"/>
        <end position="570"/>
    </location>
</feature>
<protein>
    <recommendedName>
        <fullName evidence="10">Pectinesterase</fullName>
        <ecNumber evidence="10">3.1.1.11</ecNumber>
    </recommendedName>
</protein>
<evidence type="ECO:0000259" key="13">
    <source>
        <dbReference type="Pfam" id="PF00746"/>
    </source>
</evidence>
<feature type="region of interest" description="Disordered" evidence="11">
    <location>
        <begin position="310"/>
        <end position="389"/>
    </location>
</feature>
<dbReference type="GO" id="GO:0009279">
    <property type="term" value="C:cell outer membrane"/>
    <property type="evidence" value="ECO:0007669"/>
    <property type="project" value="TreeGrafter"/>
</dbReference>
<keyword evidence="4" id="KW-0964">Secreted</keyword>
<evidence type="ECO:0000256" key="9">
    <source>
        <dbReference type="PROSITE-ProRule" id="PRU10040"/>
    </source>
</evidence>
<dbReference type="EMBL" id="CP045915">
    <property type="protein sequence ID" value="QGH37049.1"/>
    <property type="molecule type" value="Genomic_DNA"/>
</dbReference>
<dbReference type="InterPro" id="IPR018040">
    <property type="entry name" value="Pectinesterase_Tyr_AS"/>
</dbReference>
<evidence type="ECO:0000256" key="2">
    <source>
        <dbReference type="ARBA" id="ARBA00008891"/>
    </source>
</evidence>
<keyword evidence="5" id="KW-0732">Signal</keyword>
<evidence type="ECO:0000256" key="6">
    <source>
        <dbReference type="ARBA" id="ARBA00022801"/>
    </source>
</evidence>
<dbReference type="SUPFAM" id="SSF51126">
    <property type="entry name" value="Pectin lyase-like"/>
    <property type="match status" value="1"/>
</dbReference>
<dbReference type="AlphaFoldDB" id="A0A5Q2TPW6"/>
<evidence type="ECO:0000256" key="1">
    <source>
        <dbReference type="ARBA" id="ARBA00004168"/>
    </source>
</evidence>
<comment type="subcellular location">
    <subcellularLocation>
        <location evidence="1">Secreted</location>
        <location evidence="1">Cell wall</location>
        <topology evidence="1">Peptidoglycan-anchor</topology>
    </subcellularLocation>
</comment>
<dbReference type="Pfam" id="PF00746">
    <property type="entry name" value="Gram_pos_anchor"/>
    <property type="match status" value="1"/>
</dbReference>